<proteinExistence type="predicted"/>
<name>A0AAD9JKY3_9ANNE</name>
<organism evidence="1 2">
    <name type="scientific">Paralvinella palmiformis</name>
    <dbReference type="NCBI Taxonomy" id="53620"/>
    <lineage>
        <taxon>Eukaryota</taxon>
        <taxon>Metazoa</taxon>
        <taxon>Spiralia</taxon>
        <taxon>Lophotrochozoa</taxon>
        <taxon>Annelida</taxon>
        <taxon>Polychaeta</taxon>
        <taxon>Sedentaria</taxon>
        <taxon>Canalipalpata</taxon>
        <taxon>Terebellida</taxon>
        <taxon>Terebelliformia</taxon>
        <taxon>Alvinellidae</taxon>
        <taxon>Paralvinella</taxon>
    </lineage>
</organism>
<keyword evidence="2" id="KW-1185">Reference proteome</keyword>
<dbReference type="AlphaFoldDB" id="A0AAD9JKY3"/>
<accession>A0AAD9JKY3</accession>
<evidence type="ECO:0000313" key="1">
    <source>
        <dbReference type="EMBL" id="KAK2154964.1"/>
    </source>
</evidence>
<protein>
    <submittedName>
        <fullName evidence="1">Uncharacterized protein</fullName>
    </submittedName>
</protein>
<dbReference type="EMBL" id="JAODUP010000252">
    <property type="protein sequence ID" value="KAK2154964.1"/>
    <property type="molecule type" value="Genomic_DNA"/>
</dbReference>
<comment type="caution">
    <text evidence="1">The sequence shown here is derived from an EMBL/GenBank/DDBJ whole genome shotgun (WGS) entry which is preliminary data.</text>
</comment>
<dbReference type="Proteomes" id="UP001208570">
    <property type="component" value="Unassembled WGS sequence"/>
</dbReference>
<sequence length="187" mass="21322">MICVWGKRKNKKSPTLEDSTTDSKNRLCVRIAKLLNNDKADSLRGMINVNQMNCQTKKKQFNQLIHVTHQTAKKVLVRCDKELEELAKMKPENEIAASSNIKQNIIELLIAATTGIKTVVTYVEEDVKCYEDYLNDRIVPLLPYNEVNPEDEETDNLCQNEEQQAQNETMLVSANGCLFSRVQLAMC</sequence>
<reference evidence="1" key="1">
    <citation type="journal article" date="2023" name="Mol. Biol. Evol.">
        <title>Third-Generation Sequencing Reveals the Adaptive Role of the Epigenome in Three Deep-Sea Polychaetes.</title>
        <authorList>
            <person name="Perez M."/>
            <person name="Aroh O."/>
            <person name="Sun Y."/>
            <person name="Lan Y."/>
            <person name="Juniper S.K."/>
            <person name="Young C.R."/>
            <person name="Angers B."/>
            <person name="Qian P.Y."/>
        </authorList>
    </citation>
    <scope>NUCLEOTIDE SEQUENCE</scope>
    <source>
        <strain evidence="1">P08H-3</strain>
    </source>
</reference>
<gene>
    <name evidence="1" type="ORF">LSH36_252g00001</name>
</gene>
<evidence type="ECO:0000313" key="2">
    <source>
        <dbReference type="Proteomes" id="UP001208570"/>
    </source>
</evidence>